<dbReference type="FunFam" id="1.20.1280.290:FF:000009">
    <property type="entry name" value="PQ loop repeat family protein"/>
    <property type="match status" value="1"/>
</dbReference>
<feature type="transmembrane region" description="Helical" evidence="8">
    <location>
        <begin position="356"/>
        <end position="374"/>
    </location>
</feature>
<feature type="transmembrane region" description="Helical" evidence="8">
    <location>
        <begin position="24"/>
        <end position="48"/>
    </location>
</feature>
<dbReference type="SMART" id="SM00679">
    <property type="entry name" value="CTNS"/>
    <property type="match status" value="2"/>
</dbReference>
<feature type="transmembrane region" description="Helical" evidence="8">
    <location>
        <begin position="235"/>
        <end position="253"/>
    </location>
</feature>
<dbReference type="InterPro" id="IPR006603">
    <property type="entry name" value="PQ-loop_rpt"/>
</dbReference>
<feature type="transmembrane region" description="Helical" evidence="8">
    <location>
        <begin position="90"/>
        <end position="107"/>
    </location>
</feature>
<comment type="catalytic activity">
    <reaction evidence="6">
        <text>L-histidine(out) + L-arginine(in) = L-histidine(in) + L-arginine(out)</text>
        <dbReference type="Rhea" id="RHEA:71063"/>
        <dbReference type="ChEBI" id="CHEBI:32682"/>
        <dbReference type="ChEBI" id="CHEBI:57595"/>
    </reaction>
</comment>
<keyword evidence="4 8" id="KW-0472">Membrane</keyword>
<evidence type="ECO:0000256" key="7">
    <source>
        <dbReference type="SAM" id="MobiDB-lite"/>
    </source>
</evidence>
<gene>
    <name evidence="9" type="ORF">BG006_000703</name>
</gene>
<dbReference type="Pfam" id="PF04193">
    <property type="entry name" value="PQ-loop"/>
    <property type="match status" value="2"/>
</dbReference>
<organism evidence="9 10">
    <name type="scientific">Podila minutissima</name>
    <dbReference type="NCBI Taxonomy" id="64525"/>
    <lineage>
        <taxon>Eukaryota</taxon>
        <taxon>Fungi</taxon>
        <taxon>Fungi incertae sedis</taxon>
        <taxon>Mucoromycota</taxon>
        <taxon>Mortierellomycotina</taxon>
        <taxon>Mortierellomycetes</taxon>
        <taxon>Mortierellales</taxon>
        <taxon>Mortierellaceae</taxon>
        <taxon>Podila</taxon>
    </lineage>
</organism>
<feature type="compositionally biased region" description="Basic and acidic residues" evidence="7">
    <location>
        <begin position="436"/>
        <end position="449"/>
    </location>
</feature>
<evidence type="ECO:0000256" key="4">
    <source>
        <dbReference type="ARBA" id="ARBA00023136"/>
    </source>
</evidence>
<protein>
    <submittedName>
        <fullName evidence="9">Uncharacterized protein</fullName>
    </submittedName>
</protein>
<dbReference type="Proteomes" id="UP000696485">
    <property type="component" value="Unassembled WGS sequence"/>
</dbReference>
<feature type="transmembrane region" description="Helical" evidence="8">
    <location>
        <begin position="386"/>
        <end position="409"/>
    </location>
</feature>
<comment type="caution">
    <text evidence="9">The sequence shown here is derived from an EMBL/GenBank/DDBJ whole genome shotgun (WGS) entry which is preliminary data.</text>
</comment>
<comment type="subcellular location">
    <subcellularLocation>
        <location evidence="1">Membrane</location>
        <topology evidence="1">Multi-pass membrane protein</topology>
    </subcellularLocation>
</comment>
<comment type="similarity">
    <text evidence="5">Belongs to the laat-1 family.</text>
</comment>
<feature type="region of interest" description="Disordered" evidence="7">
    <location>
        <begin position="270"/>
        <end position="294"/>
    </location>
</feature>
<evidence type="ECO:0000256" key="2">
    <source>
        <dbReference type="ARBA" id="ARBA00022692"/>
    </source>
</evidence>
<dbReference type="InterPro" id="IPR051415">
    <property type="entry name" value="LAAT-1"/>
</dbReference>
<accession>A0A9P5SPI9</accession>
<reference evidence="9" key="1">
    <citation type="journal article" date="2020" name="Fungal Divers.">
        <title>Resolving the Mortierellaceae phylogeny through synthesis of multi-gene phylogenetics and phylogenomics.</title>
        <authorList>
            <person name="Vandepol N."/>
            <person name="Liber J."/>
            <person name="Desiro A."/>
            <person name="Na H."/>
            <person name="Kennedy M."/>
            <person name="Barry K."/>
            <person name="Grigoriev I.V."/>
            <person name="Miller A.N."/>
            <person name="O'Donnell K."/>
            <person name="Stajich J.E."/>
            <person name="Bonito G."/>
        </authorList>
    </citation>
    <scope>NUCLEOTIDE SEQUENCE</scope>
    <source>
        <strain evidence="9">NVP1</strain>
    </source>
</reference>
<keyword evidence="3 8" id="KW-1133">Transmembrane helix</keyword>
<dbReference type="Gene3D" id="1.20.1280.290">
    <property type="match status" value="2"/>
</dbReference>
<dbReference type="PANTHER" id="PTHR16201">
    <property type="entry name" value="SEVEN TRANSMEMBRANE PROTEIN 1-RELATED"/>
    <property type="match status" value="1"/>
</dbReference>
<dbReference type="AlphaFoldDB" id="A0A9P5SPI9"/>
<dbReference type="GO" id="GO:0098852">
    <property type="term" value="C:lytic vacuole membrane"/>
    <property type="evidence" value="ECO:0007669"/>
    <property type="project" value="UniProtKB-ARBA"/>
</dbReference>
<evidence type="ECO:0000256" key="3">
    <source>
        <dbReference type="ARBA" id="ARBA00022989"/>
    </source>
</evidence>
<sequence>MLHTILFRIAATTAEDSDSTPMSIILSNLAGSASILCWFIVFTPQLWVNYKRKSGESLSLTFLYIWLAGDVLNVLGATMDNLLLTMRILAWYYTLADIGLIAQVHYYRRTSAKASFEAAIAAGARHENGKSIDDIDTFPTEITSLIPHNKHAEDTLQKASKAANNAANSISIATLPTATRPDGYVSNSPSTGYGTTSTSTNGTFRRASEALSTMSQSSREQFKAALTHRRCLRSMLLLVLPILATGFFVWTYFDWLKCLGYGGEWEEDSDGSHGGAHCGRGHGRGRLPPLPGHEGHGPDEDFEGFFNIWSTEKPGTYDSIMPLVFGWGSAALYLGSRVPQIYKNWRLQSCEGLSMFMFLFSVMGNGLYVASIFLNSTERTYLIRNMPYWLGSTGTLIFDFTIFTQFYVYRHNQPLTEALKEAADSDMLSQDDDSLASERSRHHDIEQGR</sequence>
<evidence type="ECO:0000313" key="10">
    <source>
        <dbReference type="Proteomes" id="UP000696485"/>
    </source>
</evidence>
<proteinExistence type="inferred from homology"/>
<keyword evidence="2 8" id="KW-0812">Transmembrane</keyword>
<evidence type="ECO:0000256" key="6">
    <source>
        <dbReference type="ARBA" id="ARBA00050768"/>
    </source>
</evidence>
<evidence type="ECO:0000313" key="9">
    <source>
        <dbReference type="EMBL" id="KAF9335176.1"/>
    </source>
</evidence>
<evidence type="ECO:0000256" key="5">
    <source>
        <dbReference type="ARBA" id="ARBA00038039"/>
    </source>
</evidence>
<name>A0A9P5SPI9_9FUNG</name>
<dbReference type="GO" id="GO:0015174">
    <property type="term" value="F:basic amino acid transmembrane transporter activity"/>
    <property type="evidence" value="ECO:0007669"/>
    <property type="project" value="UniProtKB-ARBA"/>
</dbReference>
<dbReference type="PANTHER" id="PTHR16201:SF44">
    <property type="entry name" value="SEVEN TRANSMEMBRANE PROTEIN 1"/>
    <property type="match status" value="1"/>
</dbReference>
<evidence type="ECO:0000256" key="8">
    <source>
        <dbReference type="SAM" id="Phobius"/>
    </source>
</evidence>
<keyword evidence="10" id="KW-1185">Reference proteome</keyword>
<dbReference type="FunFam" id="1.20.1280.290:FF:000012">
    <property type="entry name" value="Vacuolar membrane PQ loop repeat protein"/>
    <property type="match status" value="1"/>
</dbReference>
<feature type="transmembrane region" description="Helical" evidence="8">
    <location>
        <begin position="60"/>
        <end position="78"/>
    </location>
</feature>
<evidence type="ECO:0000256" key="1">
    <source>
        <dbReference type="ARBA" id="ARBA00004141"/>
    </source>
</evidence>
<dbReference type="GO" id="GO:0034486">
    <property type="term" value="P:vacuolar transmembrane transport"/>
    <property type="evidence" value="ECO:0007669"/>
    <property type="project" value="UniProtKB-ARBA"/>
</dbReference>
<feature type="region of interest" description="Disordered" evidence="7">
    <location>
        <begin position="423"/>
        <end position="449"/>
    </location>
</feature>
<dbReference type="EMBL" id="JAAAUY010000112">
    <property type="protein sequence ID" value="KAF9335176.1"/>
    <property type="molecule type" value="Genomic_DNA"/>
</dbReference>